<keyword evidence="8" id="KW-1185">Reference proteome</keyword>
<comment type="subcellular location">
    <subcellularLocation>
        <location evidence="1 6">Cell membrane</location>
        <topology evidence="1 6">Peripheral membrane protein</topology>
    </subcellularLocation>
    <subcellularLocation>
        <location evidence="6">Golgi apparatus membrane</location>
        <topology evidence="6">Peripheral membrane protein</topology>
    </subcellularLocation>
    <subcellularLocation>
        <location evidence="6">Membrane</location>
        <location evidence="6">Caveola</location>
        <topology evidence="6">Peripheral membrane protein</topology>
    </subcellularLocation>
</comment>
<sequence length="187" mass="20803">MSARTYPSPYVESDDILGPINDANGRTASAKTYSSVRKVMGSDAEYNNMDRDPNNLNHHLQVMWDDVVGEPEGLHSMDSCWNCSRKTYDVSRTCCYGLLVILFGPLIALINGCNFACLSFGQIWCAGPCLRCCKINCGTFRKFTETCLLAVCAPYVEVCALIFSKIKVRHQKLPEADTDNAADYFNV</sequence>
<evidence type="ECO:0000313" key="8">
    <source>
        <dbReference type="Proteomes" id="UP000694843"/>
    </source>
</evidence>
<dbReference type="GO" id="GO:0060090">
    <property type="term" value="F:molecular adaptor activity"/>
    <property type="evidence" value="ECO:0007669"/>
    <property type="project" value="TreeGrafter"/>
</dbReference>
<dbReference type="OrthoDB" id="5917823at2759"/>
<evidence type="ECO:0000256" key="1">
    <source>
        <dbReference type="ARBA" id="ARBA00004202"/>
    </source>
</evidence>
<feature type="transmembrane region" description="Helical" evidence="7">
    <location>
        <begin position="95"/>
        <end position="124"/>
    </location>
</feature>
<keyword evidence="3 6" id="KW-1003">Cell membrane</keyword>
<dbReference type="GeneID" id="108664541"/>
<evidence type="ECO:0000256" key="7">
    <source>
        <dbReference type="SAM" id="Phobius"/>
    </source>
</evidence>
<organism evidence="8 9">
    <name type="scientific">Hyalella azteca</name>
    <name type="common">Amphipod</name>
    <dbReference type="NCBI Taxonomy" id="294128"/>
    <lineage>
        <taxon>Eukaryota</taxon>
        <taxon>Metazoa</taxon>
        <taxon>Ecdysozoa</taxon>
        <taxon>Arthropoda</taxon>
        <taxon>Crustacea</taxon>
        <taxon>Multicrustacea</taxon>
        <taxon>Malacostraca</taxon>
        <taxon>Eumalacostraca</taxon>
        <taxon>Peracarida</taxon>
        <taxon>Amphipoda</taxon>
        <taxon>Senticaudata</taxon>
        <taxon>Talitrida</taxon>
        <taxon>Talitroidea</taxon>
        <taxon>Hyalellidae</taxon>
        <taxon>Hyalella</taxon>
    </lineage>
</organism>
<dbReference type="GO" id="GO:0070836">
    <property type="term" value="P:caveola assembly"/>
    <property type="evidence" value="ECO:0007669"/>
    <property type="project" value="InterPro"/>
</dbReference>
<keyword evidence="4 6" id="KW-0333">Golgi apparatus</keyword>
<dbReference type="GO" id="GO:0000139">
    <property type="term" value="C:Golgi membrane"/>
    <property type="evidence" value="ECO:0007669"/>
    <property type="project" value="UniProtKB-SubCell"/>
</dbReference>
<dbReference type="Pfam" id="PF01146">
    <property type="entry name" value="Caveolin"/>
    <property type="match status" value="1"/>
</dbReference>
<comment type="function">
    <text evidence="6">May act as a scaffolding protein within caveolar membranes. Interacts directly with G-protein alpha subunits and can functionally regulate their activity.</text>
</comment>
<keyword evidence="7" id="KW-0812">Transmembrane</keyword>
<evidence type="ECO:0000256" key="6">
    <source>
        <dbReference type="RuleBase" id="RU000680"/>
    </source>
</evidence>
<evidence type="ECO:0000256" key="4">
    <source>
        <dbReference type="ARBA" id="ARBA00023034"/>
    </source>
</evidence>
<dbReference type="PANTHER" id="PTHR10844:SF19">
    <property type="entry name" value="CAVEOLIN-2"/>
    <property type="match status" value="1"/>
</dbReference>
<reference evidence="9" key="1">
    <citation type="submission" date="2025-08" db="UniProtKB">
        <authorList>
            <consortium name="RefSeq"/>
        </authorList>
    </citation>
    <scope>IDENTIFICATION</scope>
    <source>
        <tissue evidence="9">Whole organism</tissue>
    </source>
</reference>
<dbReference type="GO" id="GO:0005901">
    <property type="term" value="C:caveola"/>
    <property type="evidence" value="ECO:0007669"/>
    <property type="project" value="UniProtKB-SubCell"/>
</dbReference>
<keyword evidence="5 6" id="KW-0472">Membrane</keyword>
<evidence type="ECO:0000313" key="9">
    <source>
        <dbReference type="RefSeq" id="XP_018006635.1"/>
    </source>
</evidence>
<comment type="similarity">
    <text evidence="2 6">Belongs to the caveolin family.</text>
</comment>
<evidence type="ECO:0000256" key="2">
    <source>
        <dbReference type="ARBA" id="ARBA00010988"/>
    </source>
</evidence>
<name>A0A8B7MZ98_HYAAZ</name>
<gene>
    <name evidence="9" type="primary">LOC108664541</name>
</gene>
<evidence type="ECO:0000256" key="5">
    <source>
        <dbReference type="ARBA" id="ARBA00023136"/>
    </source>
</evidence>
<dbReference type="Proteomes" id="UP000694843">
    <property type="component" value="Unplaced"/>
</dbReference>
<dbReference type="RefSeq" id="XP_018006635.1">
    <property type="nucleotide sequence ID" value="XM_018151146.2"/>
</dbReference>
<accession>A0A8B7MZ98</accession>
<keyword evidence="7" id="KW-1133">Transmembrane helix</keyword>
<dbReference type="InterPro" id="IPR001612">
    <property type="entry name" value="Caveolin"/>
</dbReference>
<protein>
    <recommendedName>
        <fullName evidence="6">Caveolin</fullName>
    </recommendedName>
</protein>
<evidence type="ECO:0000256" key="3">
    <source>
        <dbReference type="ARBA" id="ARBA00022475"/>
    </source>
</evidence>
<dbReference type="PANTHER" id="PTHR10844">
    <property type="entry name" value="CAVEOLIN"/>
    <property type="match status" value="1"/>
</dbReference>
<dbReference type="AlphaFoldDB" id="A0A8B7MZ98"/>
<proteinExistence type="inferred from homology"/>